<name>M4BGG4_HYAAE</name>
<organism evidence="2 3">
    <name type="scientific">Hyaloperonospora arabidopsidis (strain Emoy2)</name>
    <name type="common">Downy mildew agent</name>
    <name type="synonym">Peronospora arabidopsidis</name>
    <dbReference type="NCBI Taxonomy" id="559515"/>
    <lineage>
        <taxon>Eukaryota</taxon>
        <taxon>Sar</taxon>
        <taxon>Stramenopiles</taxon>
        <taxon>Oomycota</taxon>
        <taxon>Peronosporomycetes</taxon>
        <taxon>Peronosporales</taxon>
        <taxon>Peronosporaceae</taxon>
        <taxon>Hyaloperonospora</taxon>
    </lineage>
</organism>
<dbReference type="eggNOG" id="ENOG502SSIF">
    <property type="taxonomic scope" value="Eukaryota"/>
</dbReference>
<evidence type="ECO:0000313" key="3">
    <source>
        <dbReference type="Proteomes" id="UP000011713"/>
    </source>
</evidence>
<dbReference type="Proteomes" id="UP000011713">
    <property type="component" value="Unassembled WGS sequence"/>
</dbReference>
<dbReference type="AlphaFoldDB" id="M4BGG4"/>
<reference evidence="2" key="2">
    <citation type="submission" date="2015-06" db="UniProtKB">
        <authorList>
            <consortium name="EnsemblProtists"/>
        </authorList>
    </citation>
    <scope>IDENTIFICATION</scope>
    <source>
        <strain evidence="2">Emoy2</strain>
    </source>
</reference>
<dbReference type="EMBL" id="JH598234">
    <property type="status" value="NOT_ANNOTATED_CDS"/>
    <property type="molecule type" value="Genomic_DNA"/>
</dbReference>
<keyword evidence="3" id="KW-1185">Reference proteome</keyword>
<protein>
    <submittedName>
        <fullName evidence="2">Uncharacterized protein</fullName>
    </submittedName>
</protein>
<accession>M4BGG4</accession>
<dbReference type="EnsemblProtists" id="HpaT805385">
    <property type="protein sequence ID" value="HpaP805385"/>
    <property type="gene ID" value="HpaG805385"/>
</dbReference>
<sequence>MSELFGEEVAEYDEERSSPHMDLAPLQNGKEMYGRMVDPMSGDFAGAKSNPDIPRRERPPMMATSSVQDAFTSTKANFYSRPEKSLRDGCIENEKVDVLLLHGPCSFVRDVWTGFDIVFSRRGDVPKKELKHHVQGLADQLEIVVKSRCYDSEKGILKKLLGAREDQVIVLYWNSKSKEYSIRVEVAR</sequence>
<evidence type="ECO:0000313" key="2">
    <source>
        <dbReference type="EnsemblProtists" id="HpaP805385"/>
    </source>
</evidence>
<evidence type="ECO:0000256" key="1">
    <source>
        <dbReference type="SAM" id="MobiDB-lite"/>
    </source>
</evidence>
<dbReference type="InParanoid" id="M4BGG4"/>
<feature type="compositionally biased region" description="Acidic residues" evidence="1">
    <location>
        <begin position="1"/>
        <end position="14"/>
    </location>
</feature>
<dbReference type="HOGENOM" id="CLU_1443572_0_0_1"/>
<dbReference type="VEuPathDB" id="FungiDB:HpaG805385"/>
<reference evidence="3" key="1">
    <citation type="journal article" date="2010" name="Science">
        <title>Signatures of adaptation to obligate biotrophy in the Hyaloperonospora arabidopsidis genome.</title>
        <authorList>
            <person name="Baxter L."/>
            <person name="Tripathy S."/>
            <person name="Ishaque N."/>
            <person name="Boot N."/>
            <person name="Cabral A."/>
            <person name="Kemen E."/>
            <person name="Thines M."/>
            <person name="Ah-Fong A."/>
            <person name="Anderson R."/>
            <person name="Badejoko W."/>
            <person name="Bittner-Eddy P."/>
            <person name="Boore J.L."/>
            <person name="Chibucos M.C."/>
            <person name="Coates M."/>
            <person name="Dehal P."/>
            <person name="Delehaunty K."/>
            <person name="Dong S."/>
            <person name="Downton P."/>
            <person name="Dumas B."/>
            <person name="Fabro G."/>
            <person name="Fronick C."/>
            <person name="Fuerstenberg S.I."/>
            <person name="Fulton L."/>
            <person name="Gaulin E."/>
            <person name="Govers F."/>
            <person name="Hughes L."/>
            <person name="Humphray S."/>
            <person name="Jiang R.H."/>
            <person name="Judelson H."/>
            <person name="Kamoun S."/>
            <person name="Kyung K."/>
            <person name="Meijer H."/>
            <person name="Minx P."/>
            <person name="Morris P."/>
            <person name="Nelson J."/>
            <person name="Phuntumart V."/>
            <person name="Qutob D."/>
            <person name="Rehmany A."/>
            <person name="Rougon-Cardoso A."/>
            <person name="Ryden P."/>
            <person name="Torto-Alalibo T."/>
            <person name="Studholme D."/>
            <person name="Wang Y."/>
            <person name="Win J."/>
            <person name="Wood J."/>
            <person name="Clifton S.W."/>
            <person name="Rogers J."/>
            <person name="Van den Ackerveken G."/>
            <person name="Jones J.D."/>
            <person name="McDowell J.M."/>
            <person name="Beynon J."/>
            <person name="Tyler B.M."/>
        </authorList>
    </citation>
    <scope>NUCLEOTIDE SEQUENCE [LARGE SCALE GENOMIC DNA]</scope>
    <source>
        <strain evidence="3">Emoy2</strain>
    </source>
</reference>
<proteinExistence type="predicted"/>
<feature type="region of interest" description="Disordered" evidence="1">
    <location>
        <begin position="1"/>
        <end position="26"/>
    </location>
</feature>